<evidence type="ECO:0000256" key="9">
    <source>
        <dbReference type="ARBA" id="ARBA00029962"/>
    </source>
</evidence>
<dbReference type="EMBL" id="QYBB01000011">
    <property type="protein sequence ID" value="RYC31861.1"/>
    <property type="molecule type" value="Genomic_DNA"/>
</dbReference>
<dbReference type="FunFam" id="3.40.50.300:FF:000225">
    <property type="entry name" value="Thymidylate kinase"/>
    <property type="match status" value="1"/>
</dbReference>
<evidence type="ECO:0000256" key="3">
    <source>
        <dbReference type="ARBA" id="ARBA00017144"/>
    </source>
</evidence>
<dbReference type="GO" id="GO:0006235">
    <property type="term" value="P:dTTP biosynthetic process"/>
    <property type="evidence" value="ECO:0007669"/>
    <property type="project" value="UniProtKB-UniRule"/>
</dbReference>
<reference evidence="15 16" key="2">
    <citation type="submission" date="2019-02" db="EMBL/GenBank/DDBJ databases">
        <title>'Lichenibacterium ramalinii' gen. nov. sp. nov., 'Lichenibacterium minor' gen. nov. sp. nov.</title>
        <authorList>
            <person name="Pankratov T."/>
        </authorList>
    </citation>
    <scope>NUCLEOTIDE SEQUENCE [LARGE SCALE GENOMIC DNA]</scope>
    <source>
        <strain evidence="15 16">RmlP026</strain>
    </source>
</reference>
<evidence type="ECO:0000256" key="13">
    <source>
        <dbReference type="SAM" id="MobiDB-lite"/>
    </source>
</evidence>
<dbReference type="PANTHER" id="PTHR10344:SF4">
    <property type="entry name" value="UMP-CMP KINASE 2, MITOCHONDRIAL"/>
    <property type="match status" value="1"/>
</dbReference>
<comment type="caution">
    <text evidence="15">The sequence shown here is derived from an EMBL/GenBank/DDBJ whole genome shotgun (WGS) entry which is preliminary data.</text>
</comment>
<feature type="compositionally biased region" description="Gly residues" evidence="13">
    <location>
        <begin position="21"/>
        <end position="41"/>
    </location>
</feature>
<evidence type="ECO:0000313" key="16">
    <source>
        <dbReference type="Proteomes" id="UP000290759"/>
    </source>
</evidence>
<accession>A0A4Q2U9M2</accession>
<evidence type="ECO:0000256" key="12">
    <source>
        <dbReference type="HAMAP-Rule" id="MF_00165"/>
    </source>
</evidence>
<feature type="compositionally biased region" description="Basic and acidic residues" evidence="13">
    <location>
        <begin position="1"/>
        <end position="11"/>
    </location>
</feature>
<keyword evidence="5 12" id="KW-0545">Nucleotide biosynthesis</keyword>
<evidence type="ECO:0000256" key="11">
    <source>
        <dbReference type="ARBA" id="ARBA00057735"/>
    </source>
</evidence>
<dbReference type="GO" id="GO:0005524">
    <property type="term" value="F:ATP binding"/>
    <property type="evidence" value="ECO:0007669"/>
    <property type="project" value="UniProtKB-UniRule"/>
</dbReference>
<evidence type="ECO:0000259" key="14">
    <source>
        <dbReference type="Pfam" id="PF02223"/>
    </source>
</evidence>
<dbReference type="InterPro" id="IPR018095">
    <property type="entry name" value="Thymidylate_kin_CS"/>
</dbReference>
<evidence type="ECO:0000256" key="8">
    <source>
        <dbReference type="ARBA" id="ARBA00022840"/>
    </source>
</evidence>
<evidence type="ECO:0000256" key="7">
    <source>
        <dbReference type="ARBA" id="ARBA00022777"/>
    </source>
</evidence>
<evidence type="ECO:0000256" key="1">
    <source>
        <dbReference type="ARBA" id="ARBA00009776"/>
    </source>
</evidence>
<name>A0A4Q2U9M2_9HYPH</name>
<organism evidence="15 16">
    <name type="scientific">Lichenibacterium minor</name>
    <dbReference type="NCBI Taxonomy" id="2316528"/>
    <lineage>
        <taxon>Bacteria</taxon>
        <taxon>Pseudomonadati</taxon>
        <taxon>Pseudomonadota</taxon>
        <taxon>Alphaproteobacteria</taxon>
        <taxon>Hyphomicrobiales</taxon>
        <taxon>Lichenihabitantaceae</taxon>
        <taxon>Lichenibacterium</taxon>
    </lineage>
</organism>
<evidence type="ECO:0000313" key="15">
    <source>
        <dbReference type="EMBL" id="RYC31861.1"/>
    </source>
</evidence>
<keyword evidence="7 12" id="KW-0418">Kinase</keyword>
<dbReference type="InterPro" id="IPR027417">
    <property type="entry name" value="P-loop_NTPase"/>
</dbReference>
<comment type="catalytic activity">
    <reaction evidence="10 12">
        <text>dTMP + ATP = dTDP + ADP</text>
        <dbReference type="Rhea" id="RHEA:13517"/>
        <dbReference type="ChEBI" id="CHEBI:30616"/>
        <dbReference type="ChEBI" id="CHEBI:58369"/>
        <dbReference type="ChEBI" id="CHEBI:63528"/>
        <dbReference type="ChEBI" id="CHEBI:456216"/>
        <dbReference type="EC" id="2.7.4.9"/>
    </reaction>
</comment>
<dbReference type="GO" id="GO:0006227">
    <property type="term" value="P:dUDP biosynthetic process"/>
    <property type="evidence" value="ECO:0007669"/>
    <property type="project" value="TreeGrafter"/>
</dbReference>
<comment type="function">
    <text evidence="11 12">Phosphorylation of dTMP to form dTDP in both de novo and salvage pathways of dTTP synthesis.</text>
</comment>
<dbReference type="NCBIfam" id="TIGR00041">
    <property type="entry name" value="DTMP_kinase"/>
    <property type="match status" value="1"/>
</dbReference>
<dbReference type="Pfam" id="PF02223">
    <property type="entry name" value="Thymidylate_kin"/>
    <property type="match status" value="1"/>
</dbReference>
<proteinExistence type="inferred from homology"/>
<comment type="similarity">
    <text evidence="1 12">Belongs to the thymidylate kinase family.</text>
</comment>
<dbReference type="Gene3D" id="3.40.50.300">
    <property type="entry name" value="P-loop containing nucleotide triphosphate hydrolases"/>
    <property type="match status" value="1"/>
</dbReference>
<sequence length="257" mass="26871">MGARRDPDPAEFRPPARRGGRAGGPGRTAGGGGAVTAGQGGFITLEGGEGTGKSTQARRLVDRIRGLGLDAVATREPGGSPRAELIRDALLSGAVKPLGPVAEAMMFAAARIDHLDVTIRPALARGAFVVCDRFADSTRVYQGALEGVDAGLLAGLERVAVGPTMPDLTLVLDLDVAIGLARARARRGAGAADRFEREADGFHEGLRRAFLENAEREPERCLVVDASGDADAIAETLWLIARARFPALRRPNPGARP</sequence>
<feature type="binding site" evidence="12">
    <location>
        <begin position="47"/>
        <end position="54"/>
    </location>
    <ligand>
        <name>ATP</name>
        <dbReference type="ChEBI" id="CHEBI:30616"/>
    </ligand>
</feature>
<dbReference type="InterPro" id="IPR039430">
    <property type="entry name" value="Thymidylate_kin-like_dom"/>
</dbReference>
<dbReference type="GO" id="GO:0004798">
    <property type="term" value="F:dTMP kinase activity"/>
    <property type="evidence" value="ECO:0007669"/>
    <property type="project" value="UniProtKB-UniRule"/>
</dbReference>
<dbReference type="GO" id="GO:0005829">
    <property type="term" value="C:cytosol"/>
    <property type="evidence" value="ECO:0007669"/>
    <property type="project" value="TreeGrafter"/>
</dbReference>
<dbReference type="Proteomes" id="UP000290759">
    <property type="component" value="Unassembled WGS sequence"/>
</dbReference>
<feature type="domain" description="Thymidylate kinase-like" evidence="14">
    <location>
        <begin position="45"/>
        <end position="233"/>
    </location>
</feature>
<keyword evidence="16" id="KW-1185">Reference proteome</keyword>
<dbReference type="InterPro" id="IPR018094">
    <property type="entry name" value="Thymidylate_kinase"/>
</dbReference>
<keyword evidence="6 12" id="KW-0547">Nucleotide-binding</keyword>
<evidence type="ECO:0000256" key="2">
    <source>
        <dbReference type="ARBA" id="ARBA00012980"/>
    </source>
</evidence>
<dbReference type="AlphaFoldDB" id="A0A4Q2U9M2"/>
<keyword evidence="8 12" id="KW-0067">ATP-binding</keyword>
<evidence type="ECO:0000256" key="4">
    <source>
        <dbReference type="ARBA" id="ARBA00022679"/>
    </source>
</evidence>
<dbReference type="SUPFAM" id="SSF52540">
    <property type="entry name" value="P-loop containing nucleoside triphosphate hydrolases"/>
    <property type="match status" value="1"/>
</dbReference>
<dbReference type="PANTHER" id="PTHR10344">
    <property type="entry name" value="THYMIDYLATE KINASE"/>
    <property type="match status" value="1"/>
</dbReference>
<dbReference type="HAMAP" id="MF_00165">
    <property type="entry name" value="Thymidylate_kinase"/>
    <property type="match status" value="1"/>
</dbReference>
<protein>
    <recommendedName>
        <fullName evidence="3 12">Thymidylate kinase</fullName>
        <ecNumber evidence="2 12">2.7.4.9</ecNumber>
    </recommendedName>
    <alternativeName>
        <fullName evidence="9 12">dTMP kinase</fullName>
    </alternativeName>
</protein>
<evidence type="ECO:0000256" key="6">
    <source>
        <dbReference type="ARBA" id="ARBA00022741"/>
    </source>
</evidence>
<dbReference type="CDD" id="cd01672">
    <property type="entry name" value="TMPK"/>
    <property type="match status" value="1"/>
</dbReference>
<dbReference type="OrthoDB" id="9774907at2"/>
<gene>
    <name evidence="12" type="primary">tmk</name>
    <name evidence="15" type="ORF">D3273_11505</name>
</gene>
<dbReference type="GO" id="GO:0006233">
    <property type="term" value="P:dTDP biosynthetic process"/>
    <property type="evidence" value="ECO:0007669"/>
    <property type="project" value="InterPro"/>
</dbReference>
<feature type="region of interest" description="Disordered" evidence="13">
    <location>
        <begin position="1"/>
        <end position="41"/>
    </location>
</feature>
<evidence type="ECO:0000256" key="10">
    <source>
        <dbReference type="ARBA" id="ARBA00048743"/>
    </source>
</evidence>
<dbReference type="EC" id="2.7.4.9" evidence="2 12"/>
<reference evidence="15 16" key="1">
    <citation type="submission" date="2018-12" db="EMBL/GenBank/DDBJ databases">
        <authorList>
            <person name="Grouzdev D.S."/>
            <person name="Krutkina M.S."/>
        </authorList>
    </citation>
    <scope>NUCLEOTIDE SEQUENCE [LARGE SCALE GENOMIC DNA]</scope>
    <source>
        <strain evidence="15 16">RmlP026</strain>
    </source>
</reference>
<evidence type="ECO:0000256" key="5">
    <source>
        <dbReference type="ARBA" id="ARBA00022727"/>
    </source>
</evidence>
<keyword evidence="4 12" id="KW-0808">Transferase</keyword>
<dbReference type="PROSITE" id="PS01331">
    <property type="entry name" value="THYMIDYLATE_KINASE"/>
    <property type="match status" value="1"/>
</dbReference>